<dbReference type="Pfam" id="PF04932">
    <property type="entry name" value="Wzy_C"/>
    <property type="match status" value="1"/>
</dbReference>
<name>B8FWI1_DESHD</name>
<feature type="transmembrane region" description="Helical" evidence="5">
    <location>
        <begin position="218"/>
        <end position="236"/>
    </location>
</feature>
<accession>B8FWI1</accession>
<sequence>MRTKKYDNYAKWYYLLPIMFVVTVLPLIVYLKVVPLTGASYDTWTGVTENYDFFSYYKGMWLIIAAALGLFMVVVRAFQNDPNLLKKELKQFYLVIGVYLLFIVGSTIISDYRAVALSGYPDRYEGVYVLIAYLVIFLITIALIQKESHVQYLLGALMIGAFAVGIIGLFQYLGYDPFKMDFVKSLFLPEQYKHIANDLEFQFDKYVIYATLFHYNYVGSYAAMLFPLCFTLFILTKSKSFKIAMGLMTLLMGIVWLGSNARSGIIGVAFAFIVLLIAINKIIKKYWKYFAAGLIIVLALFIGLNQISNGYIGTRVSSLFTDAKILIGMEENTAPGSESIPLKELKTSGNQGTIVTPSETLNFVFADDALAFTDGNGIPLETSYDSSNGKITIHNPAYKDYRLSYGRIDNNRILNLVKGNILLVFDLKPDRISLIDNKGNEVSLEPVEAWGFEGNERIGSSRGYIWSRSLPLLKNSLIFGYGPDTFAIAFPQHDIIGKMYAYHGDMWQVVDKPHNLYLQIAINTGVISLLAFLFLVGNYLFRCFRLYVSNPFDSFLSQAGVAVFVAIVGYLGAAFFNDSVVSVAPVFWVLLGLGVSVNHIISKRTGSV</sequence>
<evidence type="ECO:0000256" key="5">
    <source>
        <dbReference type="SAM" id="Phobius"/>
    </source>
</evidence>
<feature type="transmembrane region" description="Helical" evidence="5">
    <location>
        <begin position="516"/>
        <end position="541"/>
    </location>
</feature>
<feature type="transmembrane region" description="Helical" evidence="5">
    <location>
        <begin position="59"/>
        <end position="79"/>
    </location>
</feature>
<evidence type="ECO:0000259" key="6">
    <source>
        <dbReference type="Pfam" id="PF04932"/>
    </source>
</evidence>
<dbReference type="GO" id="GO:0016020">
    <property type="term" value="C:membrane"/>
    <property type="evidence" value="ECO:0007669"/>
    <property type="project" value="UniProtKB-SubCell"/>
</dbReference>
<reference evidence="7 8" key="1">
    <citation type="journal article" date="2012" name="BMC Microbiol.">
        <title>Genome sequence of Desulfitobacterium hafniense DCB-2, a Gram-positive anaerobe capable of dehalogenation and metal reduction.</title>
        <authorList>
            <person name="Kim S.H."/>
            <person name="Harzman C."/>
            <person name="Davis J.K."/>
            <person name="Hutcheson R."/>
            <person name="Broderick J.B."/>
            <person name="Marsh T.L."/>
            <person name="Tiedje J.M."/>
        </authorList>
    </citation>
    <scope>NUCLEOTIDE SEQUENCE [LARGE SCALE GENOMIC DNA]</scope>
    <source>
        <strain evidence="8">DSM 10664 / DCB-2</strain>
    </source>
</reference>
<feature type="transmembrane region" description="Helical" evidence="5">
    <location>
        <begin position="127"/>
        <end position="145"/>
    </location>
</feature>
<feature type="domain" description="O-antigen ligase-related" evidence="6">
    <location>
        <begin position="443"/>
        <end position="533"/>
    </location>
</feature>
<keyword evidence="3 5" id="KW-1133">Transmembrane helix</keyword>
<dbReference type="AlphaFoldDB" id="B8FWI1"/>
<feature type="transmembrane region" description="Helical" evidence="5">
    <location>
        <begin position="91"/>
        <end position="115"/>
    </location>
</feature>
<comment type="subcellular location">
    <subcellularLocation>
        <location evidence="1">Membrane</location>
        <topology evidence="1">Multi-pass membrane protein</topology>
    </subcellularLocation>
</comment>
<dbReference type="PANTHER" id="PTHR37422:SF13">
    <property type="entry name" value="LIPOPOLYSACCHARIDE BIOSYNTHESIS PROTEIN PA4999-RELATED"/>
    <property type="match status" value="1"/>
</dbReference>
<feature type="transmembrane region" description="Helical" evidence="5">
    <location>
        <begin position="553"/>
        <end position="576"/>
    </location>
</feature>
<feature type="transmembrane region" description="Helical" evidence="5">
    <location>
        <begin position="152"/>
        <end position="173"/>
    </location>
</feature>
<dbReference type="KEGG" id="dhd:Dhaf_4478"/>
<keyword evidence="4 5" id="KW-0472">Membrane</keyword>
<proteinExistence type="predicted"/>
<evidence type="ECO:0000256" key="4">
    <source>
        <dbReference type="ARBA" id="ARBA00023136"/>
    </source>
</evidence>
<dbReference type="InterPro" id="IPR007016">
    <property type="entry name" value="O-antigen_ligase-rel_domated"/>
</dbReference>
<gene>
    <name evidence="7" type="ordered locus">Dhaf_4478</name>
</gene>
<dbReference type="InterPro" id="IPR051533">
    <property type="entry name" value="WaaL-like"/>
</dbReference>
<dbReference type="PANTHER" id="PTHR37422">
    <property type="entry name" value="TEICHURONIC ACID BIOSYNTHESIS PROTEIN TUAE"/>
    <property type="match status" value="1"/>
</dbReference>
<evidence type="ECO:0000313" key="8">
    <source>
        <dbReference type="Proteomes" id="UP000007726"/>
    </source>
</evidence>
<evidence type="ECO:0000256" key="1">
    <source>
        <dbReference type="ARBA" id="ARBA00004141"/>
    </source>
</evidence>
<dbReference type="HOGENOM" id="CLU_021625_0_0_9"/>
<dbReference type="Proteomes" id="UP000007726">
    <property type="component" value="Chromosome"/>
</dbReference>
<feature type="transmembrane region" description="Helical" evidence="5">
    <location>
        <begin position="12"/>
        <end position="31"/>
    </location>
</feature>
<feature type="transmembrane region" description="Helical" evidence="5">
    <location>
        <begin position="582"/>
        <end position="601"/>
    </location>
</feature>
<dbReference type="RefSeq" id="WP_015945252.1">
    <property type="nucleotide sequence ID" value="NC_011830.1"/>
</dbReference>
<protein>
    <submittedName>
        <fullName evidence="7">O-antigen polymerase</fullName>
    </submittedName>
</protein>
<evidence type="ECO:0000256" key="2">
    <source>
        <dbReference type="ARBA" id="ARBA00022692"/>
    </source>
</evidence>
<dbReference type="EMBL" id="CP001336">
    <property type="protein sequence ID" value="ACL22479.1"/>
    <property type="molecule type" value="Genomic_DNA"/>
</dbReference>
<organism evidence="7 8">
    <name type="scientific">Desulfitobacterium hafniense (strain DSM 10664 / DCB-2)</name>
    <dbReference type="NCBI Taxonomy" id="272564"/>
    <lineage>
        <taxon>Bacteria</taxon>
        <taxon>Bacillati</taxon>
        <taxon>Bacillota</taxon>
        <taxon>Clostridia</taxon>
        <taxon>Eubacteriales</taxon>
        <taxon>Desulfitobacteriaceae</taxon>
        <taxon>Desulfitobacterium</taxon>
    </lineage>
</organism>
<feature type="transmembrane region" description="Helical" evidence="5">
    <location>
        <begin position="265"/>
        <end position="283"/>
    </location>
</feature>
<evidence type="ECO:0000313" key="7">
    <source>
        <dbReference type="EMBL" id="ACL22479.1"/>
    </source>
</evidence>
<feature type="transmembrane region" description="Helical" evidence="5">
    <location>
        <begin position="243"/>
        <end position="259"/>
    </location>
</feature>
<evidence type="ECO:0000256" key="3">
    <source>
        <dbReference type="ARBA" id="ARBA00022989"/>
    </source>
</evidence>
<keyword evidence="2 5" id="KW-0812">Transmembrane</keyword>
<feature type="transmembrane region" description="Helical" evidence="5">
    <location>
        <begin position="290"/>
        <end position="308"/>
    </location>
</feature>